<accession>A0A5S5CFA0</accession>
<dbReference type="EMBL" id="VNHU01000001">
    <property type="protein sequence ID" value="TYP76976.1"/>
    <property type="molecule type" value="Genomic_DNA"/>
</dbReference>
<feature type="transmembrane region" description="Helical" evidence="1">
    <location>
        <begin position="6"/>
        <end position="24"/>
    </location>
</feature>
<evidence type="ECO:0000313" key="3">
    <source>
        <dbReference type="Proteomes" id="UP000324376"/>
    </source>
</evidence>
<dbReference type="OrthoDB" id="3173919at2"/>
<feature type="transmembrane region" description="Helical" evidence="1">
    <location>
        <begin position="83"/>
        <end position="101"/>
    </location>
</feature>
<feature type="transmembrane region" description="Helical" evidence="1">
    <location>
        <begin position="59"/>
        <end position="77"/>
    </location>
</feature>
<keyword evidence="1" id="KW-1133">Transmembrane helix</keyword>
<gene>
    <name evidence="2" type="ORF">BD809_101122</name>
</gene>
<name>A0A5S5CFA0_9FLAO</name>
<keyword evidence="1" id="KW-0812">Transmembrane</keyword>
<keyword evidence="3" id="KW-1185">Reference proteome</keyword>
<evidence type="ECO:0000313" key="2">
    <source>
        <dbReference type="EMBL" id="TYP76976.1"/>
    </source>
</evidence>
<dbReference type="RefSeq" id="WP_148781007.1">
    <property type="nucleotide sequence ID" value="NZ_VNHU01000001.1"/>
</dbReference>
<reference evidence="2 3" key="1">
    <citation type="submission" date="2019-07" db="EMBL/GenBank/DDBJ databases">
        <title>Genomic Encyclopedia of Archaeal and Bacterial Type Strains, Phase II (KMG-II): from individual species to whole genera.</title>
        <authorList>
            <person name="Goeker M."/>
        </authorList>
    </citation>
    <scope>NUCLEOTIDE SEQUENCE [LARGE SCALE GENOMIC DNA]</scope>
    <source>
        <strain evidence="2 3">DSM 17527</strain>
    </source>
</reference>
<organism evidence="2 3">
    <name type="scientific">Aquimarina intermedia</name>
    <dbReference type="NCBI Taxonomy" id="350814"/>
    <lineage>
        <taxon>Bacteria</taxon>
        <taxon>Pseudomonadati</taxon>
        <taxon>Bacteroidota</taxon>
        <taxon>Flavobacteriia</taxon>
        <taxon>Flavobacteriales</taxon>
        <taxon>Flavobacteriaceae</taxon>
        <taxon>Aquimarina</taxon>
    </lineage>
</organism>
<evidence type="ECO:0000256" key="1">
    <source>
        <dbReference type="SAM" id="Phobius"/>
    </source>
</evidence>
<comment type="caution">
    <text evidence="2">The sequence shown here is derived from an EMBL/GenBank/DDBJ whole genome shotgun (WGS) entry which is preliminary data.</text>
</comment>
<dbReference type="Proteomes" id="UP000324376">
    <property type="component" value="Unassembled WGS sequence"/>
</dbReference>
<dbReference type="Pfam" id="PF13630">
    <property type="entry name" value="SdpI"/>
    <property type="match status" value="1"/>
</dbReference>
<proteinExistence type="predicted"/>
<sequence>MHPLIIISLSVVGVILIIPIYFLYKPAKKINNLYGYRTPRSMINQKNWDIAQEYFPKKLFWFSLFSVAVLLILSIFISLSAALLIAMGLWLISSFVTILLTEMHLKRLNKK</sequence>
<protein>
    <submittedName>
        <fullName evidence="2">SdpI/YhfL family protein</fullName>
    </submittedName>
</protein>
<dbReference type="InterPro" id="IPR025962">
    <property type="entry name" value="SdpI/YhfL"/>
</dbReference>
<keyword evidence="1" id="KW-0472">Membrane</keyword>
<dbReference type="AlphaFoldDB" id="A0A5S5CFA0"/>